<evidence type="ECO:0000256" key="1">
    <source>
        <dbReference type="SAM" id="MobiDB-lite"/>
    </source>
</evidence>
<keyword evidence="3" id="KW-0240">DNA-directed RNA polymerase</keyword>
<name>A0A194UV37_CYTMA</name>
<evidence type="ECO:0000256" key="2">
    <source>
        <dbReference type="SAM" id="SignalP"/>
    </source>
</evidence>
<reference evidence="4" key="1">
    <citation type="submission" date="2014-12" db="EMBL/GenBank/DDBJ databases">
        <title>Genome Sequence of Valsa Canker Pathogens Uncovers a Specific Adaption of Colonization on Woody Bark.</title>
        <authorList>
            <person name="Yin Z."/>
            <person name="Liu H."/>
            <person name="Gao X."/>
            <person name="Li Z."/>
            <person name="Song N."/>
            <person name="Ke X."/>
            <person name="Dai Q."/>
            <person name="Wu Y."/>
            <person name="Sun Y."/>
            <person name="Xu J.-R."/>
            <person name="Kang Z.K."/>
            <person name="Wang L."/>
            <person name="Huang L."/>
        </authorList>
    </citation>
    <scope>NUCLEOTIDE SEQUENCE [LARGE SCALE GENOMIC DNA]</scope>
    <source>
        <strain evidence="4">SXYL134</strain>
    </source>
</reference>
<dbReference type="GO" id="GO:0000428">
    <property type="term" value="C:DNA-directed RNA polymerase complex"/>
    <property type="evidence" value="ECO:0007669"/>
    <property type="project" value="UniProtKB-KW"/>
</dbReference>
<evidence type="ECO:0000313" key="4">
    <source>
        <dbReference type="Proteomes" id="UP000078576"/>
    </source>
</evidence>
<proteinExistence type="predicted"/>
<protein>
    <submittedName>
        <fullName evidence="3">DNA-directed RNA polymerase II subunit RPB9</fullName>
    </submittedName>
</protein>
<feature type="region of interest" description="Disordered" evidence="1">
    <location>
        <begin position="33"/>
        <end position="79"/>
    </location>
</feature>
<keyword evidence="4" id="KW-1185">Reference proteome</keyword>
<feature type="chain" id="PRO_5008265872" evidence="2">
    <location>
        <begin position="20"/>
        <end position="113"/>
    </location>
</feature>
<dbReference type="Proteomes" id="UP000078576">
    <property type="component" value="Unassembled WGS sequence"/>
</dbReference>
<evidence type="ECO:0000313" key="3">
    <source>
        <dbReference type="EMBL" id="KUI55565.1"/>
    </source>
</evidence>
<sequence>MLSVMSVMLLSILFSASSSTIICSSISSWYVSGGDEGKSSSPSSFSHTAAGRSPQSEHMMTWPQQPQSTKAEGGDAVGVLGPVAGPSRLTVGSEATSWVTPAVSPTVFFRTLR</sequence>
<gene>
    <name evidence="3" type="ORF">VP1G_02916</name>
</gene>
<feature type="compositionally biased region" description="Polar residues" evidence="1">
    <location>
        <begin position="53"/>
        <end position="70"/>
    </location>
</feature>
<keyword evidence="2" id="KW-0732">Signal</keyword>
<organism evidence="3 4">
    <name type="scientific">Cytospora mali</name>
    <name type="common">Apple Valsa canker fungus</name>
    <name type="synonym">Valsa mali</name>
    <dbReference type="NCBI Taxonomy" id="578113"/>
    <lineage>
        <taxon>Eukaryota</taxon>
        <taxon>Fungi</taxon>
        <taxon>Dikarya</taxon>
        <taxon>Ascomycota</taxon>
        <taxon>Pezizomycotina</taxon>
        <taxon>Sordariomycetes</taxon>
        <taxon>Sordariomycetidae</taxon>
        <taxon>Diaporthales</taxon>
        <taxon>Cytosporaceae</taxon>
        <taxon>Cytospora</taxon>
    </lineage>
</organism>
<dbReference type="AlphaFoldDB" id="A0A194UV37"/>
<dbReference type="EMBL" id="KN714681">
    <property type="protein sequence ID" value="KUI55565.1"/>
    <property type="molecule type" value="Genomic_DNA"/>
</dbReference>
<accession>A0A194UV37</accession>
<feature type="signal peptide" evidence="2">
    <location>
        <begin position="1"/>
        <end position="19"/>
    </location>
</feature>
<keyword evidence="3" id="KW-0804">Transcription</keyword>